<dbReference type="Pfam" id="PF04672">
    <property type="entry name" value="Methyltransf_19"/>
    <property type="match status" value="1"/>
</dbReference>
<accession>A0A5D0TTR6</accession>
<keyword evidence="1" id="KW-0808">Transferase</keyword>
<protein>
    <submittedName>
        <fullName evidence="1">SAM-dependent methyltransferase</fullName>
    </submittedName>
</protein>
<dbReference type="SUPFAM" id="SSF53335">
    <property type="entry name" value="S-adenosyl-L-methionine-dependent methyltransferases"/>
    <property type="match status" value="1"/>
</dbReference>
<dbReference type="InterPro" id="IPR029063">
    <property type="entry name" value="SAM-dependent_MTases_sf"/>
</dbReference>
<dbReference type="Proteomes" id="UP000322634">
    <property type="component" value="Unassembled WGS sequence"/>
</dbReference>
<dbReference type="Gene3D" id="3.40.50.150">
    <property type="entry name" value="Vaccinia Virus protein VP39"/>
    <property type="match status" value="1"/>
</dbReference>
<evidence type="ECO:0000313" key="1">
    <source>
        <dbReference type="EMBL" id="TYC08756.1"/>
    </source>
</evidence>
<comment type="caution">
    <text evidence="1">The sequence shown here is derived from an EMBL/GenBank/DDBJ whole genome shotgun (WGS) entry which is preliminary data.</text>
</comment>
<dbReference type="InterPro" id="IPR006764">
    <property type="entry name" value="SAM_dep_MeTrfase_SAV2177_type"/>
</dbReference>
<evidence type="ECO:0000313" key="2">
    <source>
        <dbReference type="Proteomes" id="UP000322634"/>
    </source>
</evidence>
<organism evidence="1 2">
    <name type="scientific">Actinomadura syzygii</name>
    <dbReference type="NCBI Taxonomy" id="1427538"/>
    <lineage>
        <taxon>Bacteria</taxon>
        <taxon>Bacillati</taxon>
        <taxon>Actinomycetota</taxon>
        <taxon>Actinomycetes</taxon>
        <taxon>Streptosporangiales</taxon>
        <taxon>Thermomonosporaceae</taxon>
        <taxon>Actinomadura</taxon>
    </lineage>
</organism>
<keyword evidence="2" id="KW-1185">Reference proteome</keyword>
<dbReference type="AlphaFoldDB" id="A0A5D0TTR6"/>
<dbReference type="EMBL" id="VSFF01000016">
    <property type="protein sequence ID" value="TYC08756.1"/>
    <property type="molecule type" value="Genomic_DNA"/>
</dbReference>
<reference evidence="1 2" key="1">
    <citation type="submission" date="2019-08" db="EMBL/GenBank/DDBJ databases">
        <title>Actinomadura sp. nov. CYP1-5 isolated from mountain soil.</title>
        <authorList>
            <person name="Songsumanus A."/>
            <person name="Kuncharoen N."/>
            <person name="Kudo T."/>
            <person name="Yuki M."/>
            <person name="Igarashi Y."/>
            <person name="Tanasupawat S."/>
        </authorList>
    </citation>
    <scope>NUCLEOTIDE SEQUENCE [LARGE SCALE GENOMIC DNA]</scope>
    <source>
        <strain evidence="1 2">GKU157</strain>
    </source>
</reference>
<sequence length="247" mass="26956">MWEHWQGGKETYAVDREAGDKVAEILPEMLQAVLHHRAFLDRAVRYLAADAGIGQFLDVGVGLPTLDNTHEIAQRVTPDARVVYIDDDALVLSHARALLPSRPEGVCEVVDADARDVHIVLREAARTLDFARPVGLLLLDVLNYIVDDAEARGTVKGLVAALAPGSHVVIAHPTAELDGDRVHQAMRAVMEMGGAPVTARTLQQIEGFFEGLELLDPGVVSCSHWRPEPWPRPRAPVLQLCGVARKT</sequence>
<keyword evidence="1" id="KW-0489">Methyltransferase</keyword>
<dbReference type="GO" id="GO:0032259">
    <property type="term" value="P:methylation"/>
    <property type="evidence" value="ECO:0007669"/>
    <property type="project" value="UniProtKB-KW"/>
</dbReference>
<dbReference type="PIRSF" id="PIRSF017393">
    <property type="entry name" value="MTase_SAV2177"/>
    <property type="match status" value="1"/>
</dbReference>
<gene>
    <name evidence="1" type="ORF">FXF65_38090</name>
</gene>
<name>A0A5D0TTR6_9ACTN</name>
<proteinExistence type="predicted"/>
<dbReference type="OrthoDB" id="3455490at2"/>
<dbReference type="GO" id="GO:0008168">
    <property type="term" value="F:methyltransferase activity"/>
    <property type="evidence" value="ECO:0007669"/>
    <property type="project" value="UniProtKB-KW"/>
</dbReference>